<evidence type="ECO:0000313" key="2">
    <source>
        <dbReference type="EMBL" id="CAL1616847.1"/>
    </source>
</evidence>
<name>A0AAV2MUB6_KNICA</name>
<feature type="region of interest" description="Disordered" evidence="1">
    <location>
        <begin position="1"/>
        <end position="97"/>
    </location>
</feature>
<proteinExistence type="predicted"/>
<dbReference type="EMBL" id="OZ035831">
    <property type="protein sequence ID" value="CAL1616847.1"/>
    <property type="molecule type" value="Genomic_DNA"/>
</dbReference>
<organism evidence="2 3">
    <name type="scientific">Knipowitschia caucasica</name>
    <name type="common">Caucasian dwarf goby</name>
    <name type="synonym">Pomatoschistus caucasicus</name>
    <dbReference type="NCBI Taxonomy" id="637954"/>
    <lineage>
        <taxon>Eukaryota</taxon>
        <taxon>Metazoa</taxon>
        <taxon>Chordata</taxon>
        <taxon>Craniata</taxon>
        <taxon>Vertebrata</taxon>
        <taxon>Euteleostomi</taxon>
        <taxon>Actinopterygii</taxon>
        <taxon>Neopterygii</taxon>
        <taxon>Teleostei</taxon>
        <taxon>Neoteleostei</taxon>
        <taxon>Acanthomorphata</taxon>
        <taxon>Gobiaria</taxon>
        <taxon>Gobiiformes</taxon>
        <taxon>Gobioidei</taxon>
        <taxon>Gobiidae</taxon>
        <taxon>Gobiinae</taxon>
        <taxon>Knipowitschia</taxon>
    </lineage>
</organism>
<feature type="region of interest" description="Disordered" evidence="1">
    <location>
        <begin position="141"/>
        <end position="163"/>
    </location>
</feature>
<gene>
    <name evidence="2" type="ORF">KC01_LOCUS42549</name>
</gene>
<accession>A0AAV2MUB6</accession>
<dbReference type="Proteomes" id="UP001497482">
    <property type="component" value="Chromosome 9"/>
</dbReference>
<dbReference type="AlphaFoldDB" id="A0AAV2MUB6"/>
<feature type="compositionally biased region" description="Pro residues" evidence="1">
    <location>
        <begin position="150"/>
        <end position="163"/>
    </location>
</feature>
<sequence length="163" mass="17466">MPTRKEAHSESKGVQRRRMEPGGRKMERNSRGGVRGRRGSRLGWVSQLARECPHCGGGPNQRGCQRGKHGVGSRRGGSEEGGEGRVAPANASAASPSRGRLAFPLLSGFVHTPPRQRRRGRWVEGLWTLCFVSPPVPCGGNTHTRDSPMACPPTPSPPALSAC</sequence>
<evidence type="ECO:0000256" key="1">
    <source>
        <dbReference type="SAM" id="MobiDB-lite"/>
    </source>
</evidence>
<protein>
    <submittedName>
        <fullName evidence="2">Uncharacterized protein</fullName>
    </submittedName>
</protein>
<reference evidence="2 3" key="1">
    <citation type="submission" date="2024-04" db="EMBL/GenBank/DDBJ databases">
        <authorList>
            <person name="Waldvogel A.-M."/>
            <person name="Schoenle A."/>
        </authorList>
    </citation>
    <scope>NUCLEOTIDE SEQUENCE [LARGE SCALE GENOMIC DNA]</scope>
</reference>
<feature type="compositionally biased region" description="Basic and acidic residues" evidence="1">
    <location>
        <begin position="1"/>
        <end position="30"/>
    </location>
</feature>
<keyword evidence="3" id="KW-1185">Reference proteome</keyword>
<feature type="compositionally biased region" description="Low complexity" evidence="1">
    <location>
        <begin position="85"/>
        <end position="97"/>
    </location>
</feature>
<evidence type="ECO:0000313" key="3">
    <source>
        <dbReference type="Proteomes" id="UP001497482"/>
    </source>
</evidence>